<feature type="region of interest" description="Disordered" evidence="8">
    <location>
        <begin position="418"/>
        <end position="453"/>
    </location>
</feature>
<feature type="transmembrane region" description="Helical" evidence="9">
    <location>
        <begin position="474"/>
        <end position="495"/>
    </location>
</feature>
<evidence type="ECO:0000313" key="10">
    <source>
        <dbReference type="EMBL" id="GIL25636.1"/>
    </source>
</evidence>
<dbReference type="Pfam" id="PF00012">
    <property type="entry name" value="HSP70"/>
    <property type="match status" value="1"/>
</dbReference>
<keyword evidence="9" id="KW-1133">Transmembrane helix</keyword>
<keyword evidence="9" id="KW-0472">Membrane</keyword>
<name>A0A8J4A679_9ACTN</name>
<evidence type="ECO:0000256" key="7">
    <source>
        <dbReference type="ARBA" id="ARBA00023186"/>
    </source>
</evidence>
<accession>A0A8J4A679</accession>
<evidence type="ECO:0000313" key="11">
    <source>
        <dbReference type="Proteomes" id="UP000614996"/>
    </source>
</evidence>
<dbReference type="PANTHER" id="PTHR45639">
    <property type="entry name" value="HSC70CB, ISOFORM G-RELATED"/>
    <property type="match status" value="1"/>
</dbReference>
<dbReference type="Gene3D" id="3.90.640.10">
    <property type="entry name" value="Actin, Chain A, domain 4"/>
    <property type="match status" value="1"/>
</dbReference>
<evidence type="ECO:0000256" key="2">
    <source>
        <dbReference type="ARBA" id="ARBA00007381"/>
    </source>
</evidence>
<evidence type="ECO:0000256" key="4">
    <source>
        <dbReference type="ARBA" id="ARBA00022741"/>
    </source>
</evidence>
<dbReference type="PANTHER" id="PTHR45639:SF3">
    <property type="entry name" value="HYPOXIA UP-REGULATED PROTEIN 1"/>
    <property type="match status" value="1"/>
</dbReference>
<proteinExistence type="inferred from homology"/>
<keyword evidence="11" id="KW-1185">Reference proteome</keyword>
<dbReference type="Proteomes" id="UP000614996">
    <property type="component" value="Unassembled WGS sequence"/>
</dbReference>
<comment type="similarity">
    <text evidence="2">Belongs to the heat shock protein 70 family.</text>
</comment>
<dbReference type="GO" id="GO:0005524">
    <property type="term" value="F:ATP binding"/>
    <property type="evidence" value="ECO:0007669"/>
    <property type="project" value="UniProtKB-KW"/>
</dbReference>
<dbReference type="Gene3D" id="3.30.420.40">
    <property type="match status" value="2"/>
</dbReference>
<dbReference type="SUPFAM" id="SSF53067">
    <property type="entry name" value="Actin-like ATPase domain"/>
    <property type="match status" value="2"/>
</dbReference>
<keyword evidence="5" id="KW-0067">ATP-binding</keyword>
<dbReference type="EMBL" id="BOPO01000007">
    <property type="protein sequence ID" value="GIL25636.1"/>
    <property type="molecule type" value="Genomic_DNA"/>
</dbReference>
<evidence type="ECO:0000256" key="9">
    <source>
        <dbReference type="SAM" id="Phobius"/>
    </source>
</evidence>
<keyword evidence="4" id="KW-0547">Nucleotide-binding</keyword>
<dbReference type="InterPro" id="IPR013126">
    <property type="entry name" value="Hsp_70_fam"/>
</dbReference>
<evidence type="ECO:0008006" key="12">
    <source>
        <dbReference type="Google" id="ProtNLM"/>
    </source>
</evidence>
<dbReference type="AlphaFoldDB" id="A0A8J4A679"/>
<comment type="subcellular location">
    <subcellularLocation>
        <location evidence="1">Endoplasmic reticulum lumen</location>
    </subcellularLocation>
</comment>
<evidence type="ECO:0000256" key="6">
    <source>
        <dbReference type="ARBA" id="ARBA00023016"/>
    </source>
</evidence>
<dbReference type="PROSITE" id="PS01036">
    <property type="entry name" value="HSP70_3"/>
    <property type="match status" value="1"/>
</dbReference>
<dbReference type="InterPro" id="IPR043129">
    <property type="entry name" value="ATPase_NBD"/>
</dbReference>
<evidence type="ECO:0000256" key="3">
    <source>
        <dbReference type="ARBA" id="ARBA00022729"/>
    </source>
</evidence>
<dbReference type="PRINTS" id="PR00301">
    <property type="entry name" value="HEATSHOCK70"/>
</dbReference>
<dbReference type="GO" id="GO:0030968">
    <property type="term" value="P:endoplasmic reticulum unfolded protein response"/>
    <property type="evidence" value="ECO:0007669"/>
    <property type="project" value="TreeGrafter"/>
</dbReference>
<sequence length="499" mass="52564">MSAGEVILSVDYGTSNTVAVVQVGSGRAEPLLFDGTPLLPSAVWLDDAGRLLTGRDSLHTARLDPTRFEPNPKRRVDEQVLLLGSTEVPVVDAITAVLSRVSAEAVRTAGAPPDRLRMTHPAQWSSVRKQVLLDAAGKACLPTPELVAEPVAAAIYYTQVLQSPINPSCHIVVFDFGGGTLDVAIVARSPNGFDVVAVDGRDDLGGLDIDAMVVECIADGLPHDVQDAWQQLVAPSTPQQRRAARMLWEDARTAKEMLSRQATAPVQVPLLDRDVHVTRGELETKARPRLTEAATLTAELMRRAGIGPYGTGLFLVGGASRIPLVATTLLRATHVNPTALDRPELVVATGALTPIAPITNTVVAAPSLGTLPPPTTFPSTSPNAAPVFGGTSGVPSNARLETMPSPPLRALAARGEPAPWPAALSGDGSPEQQVPAKRAPSGPPRAPHKDTPRLPSWWALDVQRANRRREVRNIGLGLLIVVAGMGLFGVLVSLLSSGS</sequence>
<evidence type="ECO:0000256" key="5">
    <source>
        <dbReference type="ARBA" id="ARBA00022840"/>
    </source>
</evidence>
<evidence type="ECO:0000256" key="8">
    <source>
        <dbReference type="SAM" id="MobiDB-lite"/>
    </source>
</evidence>
<comment type="caution">
    <text evidence="10">The sequence shown here is derived from an EMBL/GenBank/DDBJ whole genome shotgun (WGS) entry which is preliminary data.</text>
</comment>
<keyword evidence="9" id="KW-0812">Transmembrane</keyword>
<evidence type="ECO:0000256" key="1">
    <source>
        <dbReference type="ARBA" id="ARBA00004319"/>
    </source>
</evidence>
<keyword evidence="6" id="KW-0346">Stress response</keyword>
<dbReference type="InterPro" id="IPR018181">
    <property type="entry name" value="Heat_shock_70_CS"/>
</dbReference>
<reference evidence="11" key="1">
    <citation type="journal article" date="2021" name="Int. J. Syst. Evol. Microbiol.">
        <title>Actinocatenispora comari sp. nov., an endophytic actinomycete isolated from aerial parts of Comarum salesowianum.</title>
        <authorList>
            <person name="Oyunbileg N."/>
            <person name="Iizaka Y."/>
            <person name="Hamada M."/>
            <person name="Davaapurev B.O."/>
            <person name="Fukumoto A."/>
            <person name="Tsetseg B."/>
            <person name="Kato F."/>
            <person name="Tamura T."/>
            <person name="Batkhuu J."/>
            <person name="Anzai Y."/>
        </authorList>
    </citation>
    <scope>NUCLEOTIDE SEQUENCE [LARGE SCALE GENOMIC DNA]</scope>
    <source>
        <strain evidence="11">NUM-2625</strain>
    </source>
</reference>
<organism evidence="10 11">
    <name type="scientific">Actinocatenispora comari</name>
    <dbReference type="NCBI Taxonomy" id="2807577"/>
    <lineage>
        <taxon>Bacteria</taxon>
        <taxon>Bacillati</taxon>
        <taxon>Actinomycetota</taxon>
        <taxon>Actinomycetes</taxon>
        <taxon>Micromonosporales</taxon>
        <taxon>Micromonosporaceae</taxon>
        <taxon>Actinocatenispora</taxon>
    </lineage>
</organism>
<keyword evidence="7" id="KW-0143">Chaperone</keyword>
<dbReference type="GO" id="GO:0140662">
    <property type="term" value="F:ATP-dependent protein folding chaperone"/>
    <property type="evidence" value="ECO:0007669"/>
    <property type="project" value="InterPro"/>
</dbReference>
<protein>
    <recommendedName>
        <fullName evidence="12">Hsp70 family protein</fullName>
    </recommendedName>
</protein>
<gene>
    <name evidence="10" type="ORF">NUM_08900</name>
</gene>
<dbReference type="RefSeq" id="WP_207123234.1">
    <property type="nucleotide sequence ID" value="NZ_BOPO01000007.1"/>
</dbReference>
<keyword evidence="3" id="KW-0732">Signal</keyword>